<accession>T0ZGZ2</accession>
<evidence type="ECO:0000313" key="2">
    <source>
        <dbReference type="EMBL" id="EQD47521.1"/>
    </source>
</evidence>
<dbReference type="AlphaFoldDB" id="T0ZGZ2"/>
<dbReference type="PANTHER" id="PTHR43566:SF2">
    <property type="entry name" value="DUF4143 DOMAIN-CONTAINING PROTEIN"/>
    <property type="match status" value="1"/>
</dbReference>
<dbReference type="InterPro" id="IPR025420">
    <property type="entry name" value="DUF4143"/>
</dbReference>
<dbReference type="Pfam" id="PF13635">
    <property type="entry name" value="DUF4143"/>
    <property type="match status" value="1"/>
</dbReference>
<dbReference type="PANTHER" id="PTHR43566">
    <property type="entry name" value="CONSERVED PROTEIN"/>
    <property type="match status" value="1"/>
</dbReference>
<sequence length="136" mass="14811">MRGRLLGGITAGAKLMTIAPTAARSRDSTLLGQLFEALVTLSVRVYAQAAESHVYHCRTYDGRREIDLIVETADHRVLALEVKTSAEVTDEDVNHLLWLREQLGSTLTDMAVITTGTHAYRRQDGVAVIPAALLGP</sequence>
<reference evidence="2" key="2">
    <citation type="journal article" date="2014" name="ISME J.">
        <title>Microbial stratification in low pH oxic and suboxic macroscopic growths along an acid mine drainage.</title>
        <authorList>
            <person name="Mendez-Garcia C."/>
            <person name="Mesa V."/>
            <person name="Sprenger R.R."/>
            <person name="Richter M."/>
            <person name="Diez M.S."/>
            <person name="Solano J."/>
            <person name="Bargiela R."/>
            <person name="Golyshina O.V."/>
            <person name="Manteca A."/>
            <person name="Ramos J.L."/>
            <person name="Gallego J.R."/>
            <person name="Llorente I."/>
            <person name="Martins Dos Santos V.A."/>
            <person name="Jensen O.N."/>
            <person name="Pelaez A.I."/>
            <person name="Sanchez J."/>
            <person name="Ferrer M."/>
        </authorList>
    </citation>
    <scope>NUCLEOTIDE SEQUENCE</scope>
</reference>
<name>T0ZGZ2_9ZZZZ</name>
<comment type="caution">
    <text evidence="2">The sequence shown here is derived from an EMBL/GenBank/DDBJ whole genome shotgun (WGS) entry which is preliminary data.</text>
</comment>
<reference evidence="2" key="1">
    <citation type="submission" date="2013-08" db="EMBL/GenBank/DDBJ databases">
        <authorList>
            <person name="Mendez C."/>
            <person name="Richter M."/>
            <person name="Ferrer M."/>
            <person name="Sanchez J."/>
        </authorList>
    </citation>
    <scope>NUCLEOTIDE SEQUENCE</scope>
</reference>
<protein>
    <submittedName>
        <fullName evidence="2">ATPase (AAA+ superfamily)</fullName>
    </submittedName>
</protein>
<dbReference type="EMBL" id="AUZZ01006061">
    <property type="protein sequence ID" value="EQD47521.1"/>
    <property type="molecule type" value="Genomic_DNA"/>
</dbReference>
<organism evidence="2">
    <name type="scientific">mine drainage metagenome</name>
    <dbReference type="NCBI Taxonomy" id="410659"/>
    <lineage>
        <taxon>unclassified sequences</taxon>
        <taxon>metagenomes</taxon>
        <taxon>ecological metagenomes</taxon>
    </lineage>
</organism>
<evidence type="ECO:0000259" key="1">
    <source>
        <dbReference type="Pfam" id="PF13635"/>
    </source>
</evidence>
<gene>
    <name evidence="2" type="ORF">B2A_08414</name>
</gene>
<feature type="domain" description="DUF4143" evidence="1">
    <location>
        <begin position="25"/>
        <end position="85"/>
    </location>
</feature>
<proteinExistence type="predicted"/>